<keyword evidence="5" id="KW-1185">Reference proteome</keyword>
<evidence type="ECO:0000259" key="2">
    <source>
        <dbReference type="PROSITE" id="PS50234"/>
    </source>
</evidence>
<feature type="region of interest" description="Disordered" evidence="1">
    <location>
        <begin position="818"/>
        <end position="868"/>
    </location>
</feature>
<evidence type="ECO:0000259" key="3">
    <source>
        <dbReference type="PROSITE" id="PS51468"/>
    </source>
</evidence>
<feature type="region of interest" description="Disordered" evidence="1">
    <location>
        <begin position="1205"/>
        <end position="1233"/>
    </location>
</feature>
<dbReference type="InterPro" id="IPR013694">
    <property type="entry name" value="VIT"/>
</dbReference>
<dbReference type="PANTHER" id="PTHR46299">
    <property type="entry name" value="VON WILLEBRAND FACTOR A DOMAIN-CONTAINING PROTEIN 5B2-RELATED"/>
    <property type="match status" value="1"/>
</dbReference>
<comment type="caution">
    <text evidence="4">The sequence shown here is derived from an EMBL/GenBank/DDBJ whole genome shotgun (WGS) entry which is preliminary data.</text>
</comment>
<dbReference type="PANTHER" id="PTHR46299:SF1">
    <property type="entry name" value="VON WILLEBRAND FACTOR A DOMAIN-CONTAINING PROTEIN 5B1"/>
    <property type="match status" value="1"/>
</dbReference>
<feature type="compositionally biased region" description="Polar residues" evidence="1">
    <location>
        <begin position="27"/>
        <end position="37"/>
    </location>
</feature>
<name>A0AAN8L7J4_9TELE</name>
<gene>
    <name evidence="4" type="ORF">J4Q44_G00257980</name>
</gene>
<reference evidence="4 5" key="1">
    <citation type="submission" date="2021-04" db="EMBL/GenBank/DDBJ databases">
        <authorList>
            <person name="De Guttry C."/>
            <person name="Zahm M."/>
            <person name="Klopp C."/>
            <person name="Cabau C."/>
            <person name="Louis A."/>
            <person name="Berthelot C."/>
            <person name="Parey E."/>
            <person name="Roest Crollius H."/>
            <person name="Montfort J."/>
            <person name="Robinson-Rechavi M."/>
            <person name="Bucao C."/>
            <person name="Bouchez O."/>
            <person name="Gislard M."/>
            <person name="Lluch J."/>
            <person name="Milhes M."/>
            <person name="Lampietro C."/>
            <person name="Lopez Roques C."/>
            <person name="Donnadieu C."/>
            <person name="Braasch I."/>
            <person name="Desvignes T."/>
            <person name="Postlethwait J."/>
            <person name="Bobe J."/>
            <person name="Wedekind C."/>
            <person name="Guiguen Y."/>
        </authorList>
    </citation>
    <scope>NUCLEOTIDE SEQUENCE [LARGE SCALE GENOMIC DNA]</scope>
    <source>
        <strain evidence="4">Cs_M1</strain>
        <tissue evidence="4">Blood</tissue>
    </source>
</reference>
<dbReference type="PROSITE" id="PS51468">
    <property type="entry name" value="VIT"/>
    <property type="match status" value="1"/>
</dbReference>
<feature type="domain" description="VWFA" evidence="2">
    <location>
        <begin position="442"/>
        <end position="610"/>
    </location>
</feature>
<dbReference type="InterPro" id="IPR036465">
    <property type="entry name" value="vWFA_dom_sf"/>
</dbReference>
<proteinExistence type="predicted"/>
<evidence type="ECO:0000256" key="1">
    <source>
        <dbReference type="SAM" id="MobiDB-lite"/>
    </source>
</evidence>
<dbReference type="InterPro" id="IPR002035">
    <property type="entry name" value="VWF_A"/>
</dbReference>
<organism evidence="4 5">
    <name type="scientific">Coregonus suidteri</name>
    <dbReference type="NCBI Taxonomy" id="861788"/>
    <lineage>
        <taxon>Eukaryota</taxon>
        <taxon>Metazoa</taxon>
        <taxon>Chordata</taxon>
        <taxon>Craniata</taxon>
        <taxon>Vertebrata</taxon>
        <taxon>Euteleostomi</taxon>
        <taxon>Actinopterygii</taxon>
        <taxon>Neopterygii</taxon>
        <taxon>Teleostei</taxon>
        <taxon>Protacanthopterygii</taxon>
        <taxon>Salmoniformes</taxon>
        <taxon>Salmonidae</taxon>
        <taxon>Coregoninae</taxon>
        <taxon>Coregonus</taxon>
    </lineage>
</organism>
<dbReference type="Pfam" id="PF13757">
    <property type="entry name" value="VIT_2"/>
    <property type="match status" value="1"/>
</dbReference>
<dbReference type="InterPro" id="IPR052627">
    <property type="entry name" value="VWA_domain-containing"/>
</dbReference>
<feature type="region of interest" description="Disordered" evidence="1">
    <location>
        <begin position="19"/>
        <end position="52"/>
    </location>
</feature>
<evidence type="ECO:0000313" key="4">
    <source>
        <dbReference type="EMBL" id="KAK6303344.1"/>
    </source>
</evidence>
<dbReference type="EMBL" id="JAGTTL010000024">
    <property type="protein sequence ID" value="KAK6303344.1"/>
    <property type="molecule type" value="Genomic_DNA"/>
</dbReference>
<dbReference type="SMART" id="SM00327">
    <property type="entry name" value="VWA"/>
    <property type="match status" value="1"/>
</dbReference>
<sequence length="1402" mass="153537">MPALGGGKRDMLYVNLSTSTSTTTTTPNPAGISSTPHSAEARQKGGKRNRREKDIFHEKWASKRQTSSHSQLTQKSMIGNEKKLKHKISITMPGLINKGRQNALPLSVSEITSCVRGYTLALTASMTYNNFEDHPIEGIFIYPLEECSTVVGFEAMISSQIITVQIKDKSKMDDCYFDCCTTANGALQSGSGHIVLDEDLERTVLVVNLGVIPPLETVNVLVSTSSELPTLPDGGIRVKSPSVCTPRVQRTINEEQGLSPNFQNRTRDRHNCALGPHEQTPITPQLCMGLLLEEEAINSIDYEFSFQLEIRAPYLLAGVESPSHAIRADADPLARSATSVVITLADKYTYDCPVEILIYPSDPHLPHVLIEDGDMTLGEYDDHLAGKSDFIKATKKDSSNEKKVDIIRKRLHKDILHNPVVMLNFCPDLKSMTSDLRKVHGEFIFLIDRSGSMSGVNISRVKDAMVVILKSLVPASLFNIIGFGSTFKTLFTTSQSYDEETVTMACEYIRKIRADMGGTNILAPLKWILRQPMHAGHPRMLFLLTDGAVNNTGKVIELVRSHARYTRCFTFGIGQSACRRLVTGLAAVSKGTAEFLAEGERLQPKIIKSLKKTMAPVLSDIAIDWLFPDTKEVLLSPVGSTFLFPGDCLIGYSVVCDTTRYHPNPKSDKRRRYSMMHSNESASSVFYHSQEEDPGTTTGFSDGQGTHRDIHSGPPFDSYLDSMSESSPGPREQNAMGMDSKMSPRRRLFSTNQIVDYNPNMKKTYTPSDPSSVEGKNPLRRAKVQELNGQTSPDYGAQWKNDYHPQLVSLCATSAMASRGCPANGASHRPSSHQEGALQGADPEHAPGGAWSTGGEDGSSSTDPSVGSLGDADCYPNQLCEIETPQEPPATPDLNTTPASQEVVKGDCKAVVSGLLCGKPVKWEVTFDINPYLKGREREEKVHEELWNETFHHLAGRSIIQDFEHMADKECEIEHGSGRRYQLYAIHTSKACNILSKYTAFVPVDLDTNEYLQTSIDYINPGEGLKRGSHSSSRSGSRKNRGYSIGLGRSQSGCMSQEAEEEHLPASVEDGVSPCSTPPSSGWERCSFTDAPQRSPSVTSDQSQKLVESLFSARLTLSRTRLLTRAAKGFMFRSHSKTSNSVGESENEKKDYIPLVSLQLACGAFCLDSALCEAINVHMDKLKWTSPFTSHRVSLSHHVSHSASRCSDSSAADHSHRSTSPSPFESSANVTETSLAGHHQAVSSYSQAGHSSSHLARSLWTEGGSGSSLFFLGGPSTPTTYAEPPLSPHSLTDSRRDSESESVETPPAAPPGGLGSGKRLDMEGMVWATAVALAWLEHSSASYFIEWELIAAKASMWLNAQSIPEGKDLASVKSAANQLFIILRHWDENLQLNMLCYNPNSV</sequence>
<feature type="domain" description="VIT" evidence="3">
    <location>
        <begin position="90"/>
        <end position="226"/>
    </location>
</feature>
<protein>
    <recommendedName>
        <fullName evidence="6">von Willebrand factor A domain-containing protein 5B1</fullName>
    </recommendedName>
</protein>
<feature type="compositionally biased region" description="Polar residues" evidence="1">
    <location>
        <begin position="695"/>
        <end position="704"/>
    </location>
</feature>
<accession>A0AAN8L7J4</accession>
<feature type="region of interest" description="Disordered" evidence="1">
    <location>
        <begin position="681"/>
        <end position="776"/>
    </location>
</feature>
<dbReference type="Pfam" id="PF13768">
    <property type="entry name" value="VWA_3"/>
    <property type="match status" value="1"/>
</dbReference>
<evidence type="ECO:0000313" key="5">
    <source>
        <dbReference type="Proteomes" id="UP001356427"/>
    </source>
</evidence>
<dbReference type="Gene3D" id="3.40.50.410">
    <property type="entry name" value="von Willebrand factor, type A domain"/>
    <property type="match status" value="1"/>
</dbReference>
<dbReference type="SUPFAM" id="SSF53300">
    <property type="entry name" value="vWA-like"/>
    <property type="match status" value="1"/>
</dbReference>
<feature type="compositionally biased region" description="Polar residues" evidence="1">
    <location>
        <begin position="749"/>
        <end position="771"/>
    </location>
</feature>
<evidence type="ECO:0008006" key="6">
    <source>
        <dbReference type="Google" id="ProtNLM"/>
    </source>
</evidence>
<dbReference type="PROSITE" id="PS50234">
    <property type="entry name" value="VWFA"/>
    <property type="match status" value="1"/>
</dbReference>
<dbReference type="Proteomes" id="UP001356427">
    <property type="component" value="Unassembled WGS sequence"/>
</dbReference>
<feature type="region of interest" description="Disordered" evidence="1">
    <location>
        <begin position="1022"/>
        <end position="1079"/>
    </location>
</feature>
<feature type="compositionally biased region" description="Polar residues" evidence="1">
    <location>
        <begin position="1221"/>
        <end position="1233"/>
    </location>
</feature>
<feature type="region of interest" description="Disordered" evidence="1">
    <location>
        <begin position="1280"/>
        <end position="1317"/>
    </location>
</feature>